<gene>
    <name evidence="2" type="ORF">IV203_037818</name>
</gene>
<protein>
    <submittedName>
        <fullName evidence="2">Alpha/beta fold family hydrolase</fullName>
    </submittedName>
</protein>
<dbReference type="OrthoDB" id="408373at2759"/>
<organism evidence="2 3">
    <name type="scientific">Nitzschia inconspicua</name>
    <dbReference type="NCBI Taxonomy" id="303405"/>
    <lineage>
        <taxon>Eukaryota</taxon>
        <taxon>Sar</taxon>
        <taxon>Stramenopiles</taxon>
        <taxon>Ochrophyta</taxon>
        <taxon>Bacillariophyta</taxon>
        <taxon>Bacillariophyceae</taxon>
        <taxon>Bacillariophycidae</taxon>
        <taxon>Bacillariales</taxon>
        <taxon>Bacillariaceae</taxon>
        <taxon>Nitzschia</taxon>
    </lineage>
</organism>
<proteinExistence type="predicted"/>
<sequence length="399" mass="45603">MSQTPIISTTFLKGIHFTFLDNVNGIRHRVASTRPNLTISGPLARQQGHELVLFLHGFPESWYSWRYQLLLLRDRPYLPVAPDMRGFGATSQPRRTEDYTQTVIAKDVVEIAKALGYNEFIVVGHDWGCQAAWSVSLLYPQHVLGVLGMSAPYTGTPRIDMLSFLQSKYGPCLDESIPAKERERKCLFHYMLHHCLAKSTEEYDKNGREFLYRIYTNRKGCETVQGTPEYDIHGNMFDTTGRKTLDEIDVLDATVAPGMWKRLPRAKTLPNWLKEEDPEYLTKEYEQAGFHGGLSWYRAMKLNFEAVNAALRRSDGSLDDKISPPSLFIIGEDDSLVDLYGGRDKIIHRLNGNMTSMTRKPIFIKDVGHWIQVEAKDAVNEALLQFLEDVAMTHRMCHL</sequence>
<keyword evidence="3" id="KW-1185">Reference proteome</keyword>
<reference evidence="2" key="2">
    <citation type="submission" date="2021-04" db="EMBL/GenBank/DDBJ databases">
        <authorList>
            <person name="Podell S."/>
        </authorList>
    </citation>
    <scope>NUCLEOTIDE SEQUENCE</scope>
    <source>
        <strain evidence="2">Hildebrandi</strain>
    </source>
</reference>
<dbReference type="Pfam" id="PF00561">
    <property type="entry name" value="Abhydrolase_1"/>
    <property type="match status" value="1"/>
</dbReference>
<dbReference type="AlphaFoldDB" id="A0A9K3PYX4"/>
<keyword evidence="2" id="KW-0378">Hydrolase</keyword>
<dbReference type="InterPro" id="IPR000073">
    <property type="entry name" value="AB_hydrolase_1"/>
</dbReference>
<dbReference type="PANTHER" id="PTHR43329">
    <property type="entry name" value="EPOXIDE HYDROLASE"/>
    <property type="match status" value="1"/>
</dbReference>
<reference evidence="2" key="1">
    <citation type="journal article" date="2021" name="Sci. Rep.">
        <title>Diploid genomic architecture of Nitzschia inconspicua, an elite biomass production diatom.</title>
        <authorList>
            <person name="Oliver A."/>
            <person name="Podell S."/>
            <person name="Pinowska A."/>
            <person name="Traller J.C."/>
            <person name="Smith S.R."/>
            <person name="McClure R."/>
            <person name="Beliaev A."/>
            <person name="Bohutskyi P."/>
            <person name="Hill E.A."/>
            <person name="Rabines A."/>
            <person name="Zheng H."/>
            <person name="Allen L.Z."/>
            <person name="Kuo A."/>
            <person name="Grigoriev I.V."/>
            <person name="Allen A.E."/>
            <person name="Hazlebeck D."/>
            <person name="Allen E.E."/>
        </authorList>
    </citation>
    <scope>NUCLEOTIDE SEQUENCE</scope>
    <source>
        <strain evidence="2">Hildebrandi</strain>
    </source>
</reference>
<comment type="caution">
    <text evidence="2">The sequence shown here is derived from an EMBL/GenBank/DDBJ whole genome shotgun (WGS) entry which is preliminary data.</text>
</comment>
<dbReference type="GO" id="GO:0016787">
    <property type="term" value="F:hydrolase activity"/>
    <property type="evidence" value="ECO:0007669"/>
    <property type="project" value="UniProtKB-KW"/>
</dbReference>
<evidence type="ECO:0000259" key="1">
    <source>
        <dbReference type="Pfam" id="PF00561"/>
    </source>
</evidence>
<dbReference type="Proteomes" id="UP000693970">
    <property type="component" value="Unassembled WGS sequence"/>
</dbReference>
<dbReference type="EMBL" id="JAGRRH010000009">
    <property type="protein sequence ID" value="KAG7364616.1"/>
    <property type="molecule type" value="Genomic_DNA"/>
</dbReference>
<evidence type="ECO:0000313" key="2">
    <source>
        <dbReference type="EMBL" id="KAG7364616.1"/>
    </source>
</evidence>
<feature type="domain" description="AB hydrolase-1" evidence="1">
    <location>
        <begin position="51"/>
        <end position="151"/>
    </location>
</feature>
<evidence type="ECO:0000313" key="3">
    <source>
        <dbReference type="Proteomes" id="UP000693970"/>
    </source>
</evidence>
<accession>A0A9K3PYX4</accession>
<name>A0A9K3PYX4_9STRA</name>